<dbReference type="RefSeq" id="WP_136135585.1">
    <property type="nucleotide sequence ID" value="NZ_JADSTA010000035.1"/>
</dbReference>
<comment type="caution">
    <text evidence="1">The sequence shown here is derived from an EMBL/GenBank/DDBJ whole genome shotgun (WGS) entry which is preliminary data.</text>
</comment>
<protein>
    <submittedName>
        <fullName evidence="1">Nuclear transport factor 2 family protein</fullName>
    </submittedName>
</protein>
<proteinExistence type="predicted"/>
<organism evidence="1 2">
    <name type="scientific">Providencia rettgeri</name>
    <dbReference type="NCBI Taxonomy" id="587"/>
    <lineage>
        <taxon>Bacteria</taxon>
        <taxon>Pseudomonadati</taxon>
        <taxon>Pseudomonadota</taxon>
        <taxon>Gammaproteobacteria</taxon>
        <taxon>Enterobacterales</taxon>
        <taxon>Morganellaceae</taxon>
        <taxon>Providencia</taxon>
    </lineage>
</organism>
<dbReference type="AlphaFoldDB" id="A0AAW6UK37"/>
<accession>A0AAW6UK37</accession>
<gene>
    <name evidence="1" type="ORF">OGX73_16025</name>
</gene>
<evidence type="ECO:0000313" key="2">
    <source>
        <dbReference type="Proteomes" id="UP001159001"/>
    </source>
</evidence>
<name>A0AAW6UK37_PRORE</name>
<reference evidence="1" key="1">
    <citation type="submission" date="2022-10" db="EMBL/GenBank/DDBJ databases">
        <title>Bacterial isolates recovered from the One Health project in Brazil.</title>
        <authorList>
            <person name="Valiatti T.B."/>
            <person name="Santos F."/>
            <person name="Cayo R."/>
            <person name="Gales A.C."/>
        </authorList>
    </citation>
    <scope>NUCLEOTIDE SEQUENCE</scope>
    <source>
        <strain evidence="1">PVR188</strain>
    </source>
</reference>
<evidence type="ECO:0000313" key="1">
    <source>
        <dbReference type="EMBL" id="MDI9094132.1"/>
    </source>
</evidence>
<dbReference type="Proteomes" id="UP001159001">
    <property type="component" value="Unassembled WGS sequence"/>
</dbReference>
<sequence length="321" mass="36802">MSYADDNDFLIRTSVDMKYAFCDVKTNGVSGTNNRSGLVSGGLGFGTTSTNSMIMMRNGENTITIEMASPNWFSTKEVPKDKLNQFNPNAKCEITVNKITDNGDIIPLTTLLVKINEKGEPEAYQGDGLDRHVEKKLIQAPNTEKVHQNKIRQNIRPNKYPRDMTVFQFNKKISMAGLPEWEWVNAERYQDTSEQRKLLQAAYLELWAAFNQKDLSKIKHILAPSLKIWVETTGGTIDKQFESREFAEKFKQKEFTMIPLNWDNFEPLIMNDGKMVRLVYKEDFDYSPISYSHINSTTNRTFVGFYSPIFSLVNGKFIPVI</sequence>
<dbReference type="EMBL" id="JAOWIN010000012">
    <property type="protein sequence ID" value="MDI9094132.1"/>
    <property type="molecule type" value="Genomic_DNA"/>
</dbReference>